<dbReference type="GO" id="GO:0008049">
    <property type="term" value="P:male courtship behavior"/>
    <property type="evidence" value="ECO:0007669"/>
    <property type="project" value="TreeGrafter"/>
</dbReference>
<sequence length="352" mass="41051">MSSRVLSVFFKVGHIFGITPGSLQVPKISPLKKLYYILIFLIPTQCLLTRVILNSHTHIRENKILYAFNGICFIGHDFTLLLRNFQNRKSWVSFLQNLKTTARILPKTTSKHSFYCGFFFMNFVYLVTTILVLYIYTHAHPNFLKQFYGEFFHSYYDLLNKFLSFVTIKMILTRYQNLRKMLHVYFGQTKRIRLDVLKNIQYTVRSLKVTVDGYNDLFGWTVLFNISHSLVSLLGITGYVLARKGQLGLFGFVMTNLIQIVLFLMPTAILVWAMDSVLREFNEITRFCLDLKFLFKATKLEELKLKEFANYLTKNGSKFTAANFFSVQRSVLLGVLLIFVNFEIAIIQLTIK</sequence>
<dbReference type="GO" id="GO:0007635">
    <property type="term" value="P:chemosensory behavior"/>
    <property type="evidence" value="ECO:0007669"/>
    <property type="project" value="TreeGrafter"/>
</dbReference>
<keyword evidence="7 8" id="KW-0807">Transducer</keyword>
<dbReference type="InterPro" id="IPR013604">
    <property type="entry name" value="7TM_chemorcpt"/>
</dbReference>
<dbReference type="Pfam" id="PF08395">
    <property type="entry name" value="7tm_7"/>
    <property type="match status" value="1"/>
</dbReference>
<evidence type="ECO:0000256" key="2">
    <source>
        <dbReference type="ARBA" id="ARBA00022475"/>
    </source>
</evidence>
<gene>
    <name evidence="9" type="ORF">Zmor_018928</name>
</gene>
<dbReference type="GO" id="GO:0050909">
    <property type="term" value="P:sensory perception of taste"/>
    <property type="evidence" value="ECO:0007669"/>
    <property type="project" value="InterPro"/>
</dbReference>
<feature type="transmembrane region" description="Helical" evidence="8">
    <location>
        <begin position="217"/>
        <end position="242"/>
    </location>
</feature>
<keyword evidence="10" id="KW-1185">Reference proteome</keyword>
<evidence type="ECO:0000256" key="7">
    <source>
        <dbReference type="ARBA" id="ARBA00023224"/>
    </source>
</evidence>
<protein>
    <recommendedName>
        <fullName evidence="8">Gustatory receptor</fullName>
    </recommendedName>
</protein>
<feature type="transmembrane region" description="Helical" evidence="8">
    <location>
        <begin position="113"/>
        <end position="136"/>
    </location>
</feature>
<comment type="caution">
    <text evidence="8">Lacks conserved residue(s) required for the propagation of feature annotation.</text>
</comment>
<dbReference type="AlphaFoldDB" id="A0AA38IFI4"/>
<keyword evidence="5 8" id="KW-0472">Membrane</keyword>
<feature type="transmembrane region" description="Helical" evidence="8">
    <location>
        <begin position="331"/>
        <end position="351"/>
    </location>
</feature>
<comment type="subcellular location">
    <subcellularLocation>
        <location evidence="1 8">Cell membrane</location>
        <topology evidence="1 8">Multi-pass membrane protein</topology>
    </subcellularLocation>
</comment>
<dbReference type="PANTHER" id="PTHR21143:SF104">
    <property type="entry name" value="GUSTATORY RECEPTOR 8A-RELATED"/>
    <property type="match status" value="1"/>
</dbReference>
<feature type="transmembrane region" description="Helical" evidence="8">
    <location>
        <begin position="249"/>
        <end position="273"/>
    </location>
</feature>
<dbReference type="PANTHER" id="PTHR21143">
    <property type="entry name" value="INVERTEBRATE GUSTATORY RECEPTOR"/>
    <property type="match status" value="1"/>
</dbReference>
<evidence type="ECO:0000256" key="3">
    <source>
        <dbReference type="ARBA" id="ARBA00022692"/>
    </source>
</evidence>
<evidence type="ECO:0000256" key="8">
    <source>
        <dbReference type="RuleBase" id="RU363108"/>
    </source>
</evidence>
<dbReference type="GO" id="GO:0007165">
    <property type="term" value="P:signal transduction"/>
    <property type="evidence" value="ECO:0007669"/>
    <property type="project" value="UniProtKB-KW"/>
</dbReference>
<keyword evidence="3 8" id="KW-0812">Transmembrane</keyword>
<proteinExistence type="inferred from homology"/>
<comment type="similarity">
    <text evidence="8">Belongs to the insect chemoreceptor superfamily. Gustatory receptor (GR) family.</text>
</comment>
<evidence type="ECO:0000256" key="4">
    <source>
        <dbReference type="ARBA" id="ARBA00022989"/>
    </source>
</evidence>
<comment type="function">
    <text evidence="8">Gustatory receptor which mediates acceptance or avoidance behavior, depending on its substrates.</text>
</comment>
<feature type="transmembrane region" description="Helical" evidence="8">
    <location>
        <begin position="34"/>
        <end position="52"/>
    </location>
</feature>
<dbReference type="GO" id="GO:0030425">
    <property type="term" value="C:dendrite"/>
    <property type="evidence" value="ECO:0007669"/>
    <property type="project" value="TreeGrafter"/>
</dbReference>
<dbReference type="GO" id="GO:0030424">
    <property type="term" value="C:axon"/>
    <property type="evidence" value="ECO:0007669"/>
    <property type="project" value="TreeGrafter"/>
</dbReference>
<keyword evidence="2 8" id="KW-1003">Cell membrane</keyword>
<evidence type="ECO:0000256" key="5">
    <source>
        <dbReference type="ARBA" id="ARBA00023136"/>
    </source>
</evidence>
<dbReference type="GO" id="GO:0043025">
    <property type="term" value="C:neuronal cell body"/>
    <property type="evidence" value="ECO:0007669"/>
    <property type="project" value="TreeGrafter"/>
</dbReference>
<evidence type="ECO:0000256" key="1">
    <source>
        <dbReference type="ARBA" id="ARBA00004651"/>
    </source>
</evidence>
<keyword evidence="6 8" id="KW-0675">Receptor</keyword>
<dbReference type="EMBL" id="JALNTZ010000005">
    <property type="protein sequence ID" value="KAJ3653007.1"/>
    <property type="molecule type" value="Genomic_DNA"/>
</dbReference>
<organism evidence="9 10">
    <name type="scientific">Zophobas morio</name>
    <dbReference type="NCBI Taxonomy" id="2755281"/>
    <lineage>
        <taxon>Eukaryota</taxon>
        <taxon>Metazoa</taxon>
        <taxon>Ecdysozoa</taxon>
        <taxon>Arthropoda</taxon>
        <taxon>Hexapoda</taxon>
        <taxon>Insecta</taxon>
        <taxon>Pterygota</taxon>
        <taxon>Neoptera</taxon>
        <taxon>Endopterygota</taxon>
        <taxon>Coleoptera</taxon>
        <taxon>Polyphaga</taxon>
        <taxon>Cucujiformia</taxon>
        <taxon>Tenebrionidae</taxon>
        <taxon>Zophobas</taxon>
    </lineage>
</organism>
<evidence type="ECO:0000256" key="6">
    <source>
        <dbReference type="ARBA" id="ARBA00023170"/>
    </source>
</evidence>
<reference evidence="9" key="1">
    <citation type="journal article" date="2023" name="G3 (Bethesda)">
        <title>Whole genome assemblies of Zophobas morio and Tenebrio molitor.</title>
        <authorList>
            <person name="Kaur S."/>
            <person name="Stinson S.A."/>
            <person name="diCenzo G.C."/>
        </authorList>
    </citation>
    <scope>NUCLEOTIDE SEQUENCE</scope>
    <source>
        <strain evidence="9">QUZm001</strain>
    </source>
</reference>
<evidence type="ECO:0000313" key="10">
    <source>
        <dbReference type="Proteomes" id="UP001168821"/>
    </source>
</evidence>
<comment type="caution">
    <text evidence="9">The sequence shown here is derived from an EMBL/GenBank/DDBJ whole genome shotgun (WGS) entry which is preliminary data.</text>
</comment>
<evidence type="ECO:0000313" key="9">
    <source>
        <dbReference type="EMBL" id="KAJ3653007.1"/>
    </source>
</evidence>
<accession>A0AA38IFI4</accession>
<name>A0AA38IFI4_9CUCU</name>
<dbReference type="GO" id="GO:0005886">
    <property type="term" value="C:plasma membrane"/>
    <property type="evidence" value="ECO:0007669"/>
    <property type="project" value="UniProtKB-SubCell"/>
</dbReference>
<dbReference type="Proteomes" id="UP001168821">
    <property type="component" value="Unassembled WGS sequence"/>
</dbReference>
<keyword evidence="4 8" id="KW-1133">Transmembrane helix</keyword>